<reference evidence="2 3" key="1">
    <citation type="submission" date="2023-02" db="EMBL/GenBank/DDBJ databases">
        <title>LHISI_Scaffold_Assembly.</title>
        <authorList>
            <person name="Stuart O.P."/>
            <person name="Cleave R."/>
            <person name="Magrath M.J.L."/>
            <person name="Mikheyev A.S."/>
        </authorList>
    </citation>
    <scope>NUCLEOTIDE SEQUENCE [LARGE SCALE GENOMIC DNA]</scope>
    <source>
        <strain evidence="2">Daus_M_001</strain>
        <tissue evidence="2">Leg muscle</tissue>
    </source>
</reference>
<protein>
    <submittedName>
        <fullName evidence="2">Uncharacterized protein</fullName>
    </submittedName>
</protein>
<sequence length="358" mass="39216">MESPDLTDAFGLWSNAEKGGRSGISPRKPADHGHRPARFPHAKIWEQPQQPQRESNLVRLTRPWVLAVQGANYAKAIEMRTGMGSAHAPPPPRLFPRAAVGGGWGLMRRSTPGSNDSPSLAVSPSRRPLKPTPQVPQQFSRPSFLPVAPASAKESRSHVVSNGTPNHHPWRLSAMSLHSAGCQIAVTTVASNTYGAIKIEQVEARLVRKQNMLRLSTSATAFTCTLQSEAFVVSGQRNPTQWHAYHQSSPQQTASNRRRRQVHTRCSAPVSSQQCHPVLWSHCVIQYPLVAAYNPLPSTGHTHSSGKREINKKTRRPAASSSTIPTCENPGVTQPGIELVYPWWEASSLTAQPTRPPE</sequence>
<name>A0ABQ9GHB2_9NEOP</name>
<feature type="region of interest" description="Disordered" evidence="1">
    <location>
        <begin position="1"/>
        <end position="37"/>
    </location>
</feature>
<accession>A0ABQ9GHB2</accession>
<evidence type="ECO:0000313" key="2">
    <source>
        <dbReference type="EMBL" id="KAJ8871417.1"/>
    </source>
</evidence>
<proteinExistence type="predicted"/>
<comment type="caution">
    <text evidence="2">The sequence shown here is derived from an EMBL/GenBank/DDBJ whole genome shotgun (WGS) entry which is preliminary data.</text>
</comment>
<feature type="compositionally biased region" description="Polar residues" evidence="1">
    <location>
        <begin position="111"/>
        <end position="122"/>
    </location>
</feature>
<dbReference type="Proteomes" id="UP001159363">
    <property type="component" value="Chromosome 11"/>
</dbReference>
<feature type="region of interest" description="Disordered" evidence="1">
    <location>
        <begin position="243"/>
        <end position="262"/>
    </location>
</feature>
<feature type="region of interest" description="Disordered" evidence="1">
    <location>
        <begin position="105"/>
        <end position="148"/>
    </location>
</feature>
<feature type="region of interest" description="Disordered" evidence="1">
    <location>
        <begin position="299"/>
        <end position="331"/>
    </location>
</feature>
<gene>
    <name evidence="2" type="ORF">PR048_027734</name>
</gene>
<organism evidence="2 3">
    <name type="scientific">Dryococelus australis</name>
    <dbReference type="NCBI Taxonomy" id="614101"/>
    <lineage>
        <taxon>Eukaryota</taxon>
        <taxon>Metazoa</taxon>
        <taxon>Ecdysozoa</taxon>
        <taxon>Arthropoda</taxon>
        <taxon>Hexapoda</taxon>
        <taxon>Insecta</taxon>
        <taxon>Pterygota</taxon>
        <taxon>Neoptera</taxon>
        <taxon>Polyneoptera</taxon>
        <taxon>Phasmatodea</taxon>
        <taxon>Verophasmatodea</taxon>
        <taxon>Anareolatae</taxon>
        <taxon>Phasmatidae</taxon>
        <taxon>Eurycanthinae</taxon>
        <taxon>Dryococelus</taxon>
    </lineage>
</organism>
<keyword evidence="3" id="KW-1185">Reference proteome</keyword>
<evidence type="ECO:0000313" key="3">
    <source>
        <dbReference type="Proteomes" id="UP001159363"/>
    </source>
</evidence>
<dbReference type="EMBL" id="JARBHB010000012">
    <property type="protein sequence ID" value="KAJ8871417.1"/>
    <property type="molecule type" value="Genomic_DNA"/>
</dbReference>
<evidence type="ECO:0000256" key="1">
    <source>
        <dbReference type="SAM" id="MobiDB-lite"/>
    </source>
</evidence>
<feature type="compositionally biased region" description="Polar residues" evidence="1">
    <location>
        <begin position="243"/>
        <end position="255"/>
    </location>
</feature>